<gene>
    <name evidence="3" type="ORF">B1H18_29525</name>
</gene>
<sequence>MADTPPYVHVSYIEGAPEKVWGALTDPDLTARYWGHSNVSDWRPGSTWEHRRTDGSGVADVVGTVVENSAPHRLVITWAEPGSDPGPSRVTFTVEPYERIVRLTVIHEGLPPEAAEGAADGWPAVLSNLKTFLETGAPLSSEPWSMP</sequence>
<dbReference type="InterPro" id="IPR023393">
    <property type="entry name" value="START-like_dom_sf"/>
</dbReference>
<name>A0A1V4A119_9ACTN</name>
<comment type="similarity">
    <text evidence="1">Belongs to the AHA1 family.</text>
</comment>
<dbReference type="Proteomes" id="UP000190539">
    <property type="component" value="Unassembled WGS sequence"/>
</dbReference>
<dbReference type="RefSeq" id="WP_077973245.1">
    <property type="nucleotide sequence ID" value="NZ_CP045178.1"/>
</dbReference>
<protein>
    <submittedName>
        <fullName evidence="3">GntR family transcriptional regulator</fullName>
    </submittedName>
</protein>
<accession>A0A1V4A119</accession>
<comment type="caution">
    <text evidence="3">The sequence shown here is derived from an EMBL/GenBank/DDBJ whole genome shotgun (WGS) entry which is preliminary data.</text>
</comment>
<reference evidence="3 4" key="1">
    <citation type="submission" date="2017-02" db="EMBL/GenBank/DDBJ databases">
        <title>Draft Genome Sequence of Streptomyces tsukubaensis F601, a Producer of the immunosuppressant tacrolimus FK506.</title>
        <authorList>
            <person name="Zong G."/>
            <person name="Zhong C."/>
            <person name="Fu J."/>
            <person name="Qin R."/>
            <person name="Cao G."/>
        </authorList>
    </citation>
    <scope>NUCLEOTIDE SEQUENCE [LARGE SCALE GENOMIC DNA]</scope>
    <source>
        <strain evidence="3 4">F601</strain>
    </source>
</reference>
<evidence type="ECO:0000259" key="2">
    <source>
        <dbReference type="Pfam" id="PF08327"/>
    </source>
</evidence>
<dbReference type="EMBL" id="MVFC01000037">
    <property type="protein sequence ID" value="OON72530.1"/>
    <property type="molecule type" value="Genomic_DNA"/>
</dbReference>
<dbReference type="STRING" id="83656.B1H18_29525"/>
<dbReference type="Gene3D" id="3.30.530.20">
    <property type="match status" value="1"/>
</dbReference>
<dbReference type="SUPFAM" id="SSF55961">
    <property type="entry name" value="Bet v1-like"/>
    <property type="match status" value="1"/>
</dbReference>
<proteinExistence type="inferred from homology"/>
<dbReference type="Pfam" id="PF08327">
    <property type="entry name" value="AHSA1"/>
    <property type="match status" value="1"/>
</dbReference>
<evidence type="ECO:0000313" key="3">
    <source>
        <dbReference type="EMBL" id="OON72530.1"/>
    </source>
</evidence>
<organism evidence="3 4">
    <name type="scientific">Streptomyces tsukubensis</name>
    <dbReference type="NCBI Taxonomy" id="83656"/>
    <lineage>
        <taxon>Bacteria</taxon>
        <taxon>Bacillati</taxon>
        <taxon>Actinomycetota</taxon>
        <taxon>Actinomycetes</taxon>
        <taxon>Kitasatosporales</taxon>
        <taxon>Streptomycetaceae</taxon>
        <taxon>Streptomyces</taxon>
    </lineage>
</organism>
<dbReference type="AlphaFoldDB" id="A0A1V4A119"/>
<feature type="domain" description="Activator of Hsp90 ATPase homologue 1/2-like C-terminal" evidence="2">
    <location>
        <begin position="17"/>
        <end position="134"/>
    </location>
</feature>
<evidence type="ECO:0000256" key="1">
    <source>
        <dbReference type="ARBA" id="ARBA00006817"/>
    </source>
</evidence>
<dbReference type="InterPro" id="IPR013538">
    <property type="entry name" value="ASHA1/2-like_C"/>
</dbReference>
<keyword evidence="4" id="KW-1185">Reference proteome</keyword>
<evidence type="ECO:0000313" key="4">
    <source>
        <dbReference type="Proteomes" id="UP000190539"/>
    </source>
</evidence>
<dbReference type="OrthoDB" id="9815653at2"/>
<dbReference type="CDD" id="cd08893">
    <property type="entry name" value="SRPBCC_CalC_Aha1-like_GntR-HTH"/>
    <property type="match status" value="1"/>
</dbReference>